<accession>A0A7R8WW63</accession>
<organism evidence="1">
    <name type="scientific">Cyprideis torosa</name>
    <dbReference type="NCBI Taxonomy" id="163714"/>
    <lineage>
        <taxon>Eukaryota</taxon>
        <taxon>Metazoa</taxon>
        <taxon>Ecdysozoa</taxon>
        <taxon>Arthropoda</taxon>
        <taxon>Crustacea</taxon>
        <taxon>Oligostraca</taxon>
        <taxon>Ostracoda</taxon>
        <taxon>Podocopa</taxon>
        <taxon>Podocopida</taxon>
        <taxon>Cytherocopina</taxon>
        <taxon>Cytheroidea</taxon>
        <taxon>Cytherideidae</taxon>
        <taxon>Cyprideis</taxon>
    </lineage>
</organism>
<gene>
    <name evidence="1" type="ORF">CTOB1V02_LOCUS17138</name>
</gene>
<dbReference type="OrthoDB" id="25157at2759"/>
<feature type="non-terminal residue" evidence="1">
    <location>
        <position position="1"/>
    </location>
</feature>
<proteinExistence type="predicted"/>
<name>A0A7R8WW63_9CRUS</name>
<dbReference type="EMBL" id="OB722433">
    <property type="protein sequence ID" value="CAD7239323.1"/>
    <property type="molecule type" value="Genomic_DNA"/>
</dbReference>
<dbReference type="AlphaFoldDB" id="A0A7R8WW63"/>
<evidence type="ECO:0000313" key="1">
    <source>
        <dbReference type="EMBL" id="CAD7239323.1"/>
    </source>
</evidence>
<reference evidence="1" key="1">
    <citation type="submission" date="2020-11" db="EMBL/GenBank/DDBJ databases">
        <authorList>
            <person name="Tran Van P."/>
        </authorList>
    </citation>
    <scope>NUCLEOTIDE SEQUENCE</scope>
</reference>
<sequence>MTARTAFDANPLLWLRLAECCVAAYFPDNSEHFSPSLKRNLVAGQVGISIHRKLIMGNSFCATKQVQPSDLK</sequence>
<protein>
    <submittedName>
        <fullName evidence="1">Uncharacterized protein</fullName>
    </submittedName>
</protein>